<dbReference type="OrthoDB" id="9777588at2"/>
<dbReference type="Gene3D" id="1.10.10.10">
    <property type="entry name" value="Winged helix-like DNA-binding domain superfamily/Winged helix DNA-binding domain"/>
    <property type="match status" value="1"/>
</dbReference>
<protein>
    <submittedName>
        <fullName evidence="7">CRP-like cAMP-binding protein</fullName>
    </submittedName>
</protein>
<dbReference type="PROSITE" id="PS51063">
    <property type="entry name" value="HTH_CRP_2"/>
    <property type="match status" value="1"/>
</dbReference>
<dbReference type="SMART" id="SM00100">
    <property type="entry name" value="cNMP"/>
    <property type="match status" value="1"/>
</dbReference>
<dbReference type="SUPFAM" id="SSF51206">
    <property type="entry name" value="cAMP-binding domain-like"/>
    <property type="match status" value="1"/>
</dbReference>
<dbReference type="AlphaFoldDB" id="A0A4R6EEE9"/>
<feature type="domain" description="Cyclic nucleotide-binding" evidence="5">
    <location>
        <begin position="47"/>
        <end position="167"/>
    </location>
</feature>
<evidence type="ECO:0000256" key="3">
    <source>
        <dbReference type="ARBA" id="ARBA00023163"/>
    </source>
</evidence>
<keyword evidence="2" id="KW-0238">DNA-binding</keyword>
<feature type="domain" description="HTH crp-type" evidence="6">
    <location>
        <begin position="181"/>
        <end position="263"/>
    </location>
</feature>
<organism evidence="7 8">
    <name type="scientific">Azoarcus indigens</name>
    <dbReference type="NCBI Taxonomy" id="29545"/>
    <lineage>
        <taxon>Bacteria</taxon>
        <taxon>Pseudomonadati</taxon>
        <taxon>Pseudomonadota</taxon>
        <taxon>Betaproteobacteria</taxon>
        <taxon>Rhodocyclales</taxon>
        <taxon>Zoogloeaceae</taxon>
        <taxon>Azoarcus</taxon>
    </lineage>
</organism>
<dbReference type="Gene3D" id="2.60.120.10">
    <property type="entry name" value="Jelly Rolls"/>
    <property type="match status" value="1"/>
</dbReference>
<dbReference type="InterPro" id="IPR036390">
    <property type="entry name" value="WH_DNA-bd_sf"/>
</dbReference>
<evidence type="ECO:0000256" key="2">
    <source>
        <dbReference type="ARBA" id="ARBA00023125"/>
    </source>
</evidence>
<dbReference type="SMART" id="SM00419">
    <property type="entry name" value="HTH_CRP"/>
    <property type="match status" value="1"/>
</dbReference>
<dbReference type="PANTHER" id="PTHR24567:SF26">
    <property type="entry name" value="REGULATORY PROTEIN YEIL"/>
    <property type="match status" value="1"/>
</dbReference>
<evidence type="ECO:0000256" key="1">
    <source>
        <dbReference type="ARBA" id="ARBA00023015"/>
    </source>
</evidence>
<comment type="caution">
    <text evidence="7">The sequence shown here is derived from an EMBL/GenBank/DDBJ whole genome shotgun (WGS) entry which is preliminary data.</text>
</comment>
<dbReference type="InterPro" id="IPR014710">
    <property type="entry name" value="RmlC-like_jellyroll"/>
</dbReference>
<dbReference type="SUPFAM" id="SSF46785">
    <property type="entry name" value="Winged helix' DNA-binding domain"/>
    <property type="match status" value="1"/>
</dbReference>
<reference evidence="7 8" key="1">
    <citation type="submission" date="2019-03" db="EMBL/GenBank/DDBJ databases">
        <title>Genomic Encyclopedia of Type Strains, Phase IV (KMG-IV): sequencing the most valuable type-strain genomes for metagenomic binning, comparative biology and taxonomic classification.</title>
        <authorList>
            <person name="Goeker M."/>
        </authorList>
    </citation>
    <scope>NUCLEOTIDE SEQUENCE [LARGE SCALE GENOMIC DNA]</scope>
    <source>
        <strain evidence="7 8">DSM 12121</strain>
    </source>
</reference>
<dbReference type="RefSeq" id="WP_133588317.1">
    <property type="nucleotide sequence ID" value="NZ_SNVV01000002.1"/>
</dbReference>
<dbReference type="GO" id="GO:0003677">
    <property type="term" value="F:DNA binding"/>
    <property type="evidence" value="ECO:0007669"/>
    <property type="project" value="UniProtKB-KW"/>
</dbReference>
<keyword evidence="8" id="KW-1185">Reference proteome</keyword>
<dbReference type="InterPro" id="IPR036388">
    <property type="entry name" value="WH-like_DNA-bd_sf"/>
</dbReference>
<keyword evidence="1" id="KW-0805">Transcription regulation</keyword>
<dbReference type="Pfam" id="PF13545">
    <property type="entry name" value="HTH_Crp_2"/>
    <property type="match status" value="1"/>
</dbReference>
<accession>A0A4R6EEE9</accession>
<dbReference type="EMBL" id="SNVV01000002">
    <property type="protein sequence ID" value="TDN56124.1"/>
    <property type="molecule type" value="Genomic_DNA"/>
</dbReference>
<dbReference type="InterPro" id="IPR012318">
    <property type="entry name" value="HTH_CRP"/>
</dbReference>
<evidence type="ECO:0000259" key="5">
    <source>
        <dbReference type="PROSITE" id="PS50042"/>
    </source>
</evidence>
<proteinExistence type="predicted"/>
<keyword evidence="3" id="KW-0804">Transcription</keyword>
<dbReference type="PROSITE" id="PS50042">
    <property type="entry name" value="CNMP_BINDING_3"/>
    <property type="match status" value="1"/>
</dbReference>
<dbReference type="PANTHER" id="PTHR24567">
    <property type="entry name" value="CRP FAMILY TRANSCRIPTIONAL REGULATORY PROTEIN"/>
    <property type="match status" value="1"/>
</dbReference>
<dbReference type="GO" id="GO:0005829">
    <property type="term" value="C:cytosol"/>
    <property type="evidence" value="ECO:0007669"/>
    <property type="project" value="TreeGrafter"/>
</dbReference>
<evidence type="ECO:0000259" key="6">
    <source>
        <dbReference type="PROSITE" id="PS51063"/>
    </source>
</evidence>
<name>A0A4R6EEE9_9RHOO</name>
<evidence type="ECO:0000256" key="4">
    <source>
        <dbReference type="SAM" id="MobiDB-lite"/>
    </source>
</evidence>
<evidence type="ECO:0000313" key="7">
    <source>
        <dbReference type="EMBL" id="TDN56124.1"/>
    </source>
</evidence>
<dbReference type="InterPro" id="IPR000595">
    <property type="entry name" value="cNMP-bd_dom"/>
</dbReference>
<evidence type="ECO:0000313" key="8">
    <source>
        <dbReference type="Proteomes" id="UP000295129"/>
    </source>
</evidence>
<dbReference type="GO" id="GO:0003700">
    <property type="term" value="F:DNA-binding transcription factor activity"/>
    <property type="evidence" value="ECO:0007669"/>
    <property type="project" value="TreeGrafter"/>
</dbReference>
<dbReference type="InterPro" id="IPR050397">
    <property type="entry name" value="Env_Response_Regulators"/>
</dbReference>
<feature type="region of interest" description="Disordered" evidence="4">
    <location>
        <begin position="12"/>
        <end position="31"/>
    </location>
</feature>
<dbReference type="InterPro" id="IPR018490">
    <property type="entry name" value="cNMP-bd_dom_sf"/>
</dbReference>
<sequence>MSPRDTPCATLFAAPARTPRGGGQPLDRQPLDPQTERISQLLTQAPLFNGLAQAEIARFAHGVREQKVERNAVLFHRGDPCHGFHLVLTGQVKLAFISAAGHEKVVEIIRAGQTFGEAVMFMDKPYVVMAQPLGDCSLLHISKQVVFEEMERDPLFCRKIIAGLAQRLHHLVADVETYSLRSGRERVVGYLLREEKEGDAASNGPAGALPGTERVTVRLPTSKGTIASRLNLTQEHFSRILHELIESGLIVVQGRTIHIPDLGRLRRSLN</sequence>
<dbReference type="Proteomes" id="UP000295129">
    <property type="component" value="Unassembled WGS sequence"/>
</dbReference>
<dbReference type="Pfam" id="PF00027">
    <property type="entry name" value="cNMP_binding"/>
    <property type="match status" value="1"/>
</dbReference>
<dbReference type="CDD" id="cd00038">
    <property type="entry name" value="CAP_ED"/>
    <property type="match status" value="1"/>
</dbReference>
<gene>
    <name evidence="7" type="ORF">C7389_10259</name>
</gene>